<dbReference type="EMBL" id="JAWRVE010000304">
    <property type="protein sequence ID" value="KAL1845554.1"/>
    <property type="molecule type" value="Genomic_DNA"/>
</dbReference>
<dbReference type="PROSITE" id="PS51352">
    <property type="entry name" value="THIOREDOXIN_2"/>
    <property type="match status" value="1"/>
</dbReference>
<evidence type="ECO:0000256" key="4">
    <source>
        <dbReference type="ARBA" id="ARBA00023002"/>
    </source>
</evidence>
<evidence type="ECO:0000256" key="3">
    <source>
        <dbReference type="ARBA" id="ARBA00022862"/>
    </source>
</evidence>
<feature type="domain" description="Thioredoxin" evidence="7">
    <location>
        <begin position="4"/>
        <end position="168"/>
    </location>
</feature>
<dbReference type="Proteomes" id="UP001583177">
    <property type="component" value="Unassembled WGS sequence"/>
</dbReference>
<name>A0ABR3VUX4_9PEZI</name>
<evidence type="ECO:0000313" key="9">
    <source>
        <dbReference type="Proteomes" id="UP001583177"/>
    </source>
</evidence>
<dbReference type="Gene3D" id="3.40.30.10">
    <property type="entry name" value="Glutaredoxin"/>
    <property type="match status" value="1"/>
</dbReference>
<dbReference type="PANTHER" id="PTHR10430:SF16">
    <property type="entry name" value="PEROXIREDOXIN-5, MITOCHONDRIAL"/>
    <property type="match status" value="1"/>
</dbReference>
<dbReference type="EC" id="1.11.1.24" evidence="8"/>
<gene>
    <name evidence="8" type="primary">AHP1_2</name>
    <name evidence="8" type="ORF">Daus18300_014496</name>
</gene>
<dbReference type="PANTHER" id="PTHR10430">
    <property type="entry name" value="PEROXIREDOXIN"/>
    <property type="match status" value="1"/>
</dbReference>
<evidence type="ECO:0000256" key="5">
    <source>
        <dbReference type="ARBA" id="ARBA00023284"/>
    </source>
</evidence>
<dbReference type="InterPro" id="IPR037944">
    <property type="entry name" value="PRX5-like"/>
</dbReference>
<comment type="function">
    <text evidence="6">Thiol-specific peroxidase that catalyzes the reduction of hydrogen peroxide and organic hydroperoxides to water and alcohols, respectively. Plays a role in cell protection against oxidative stress by detoxifying peroxides.</text>
</comment>
<reference evidence="8 9" key="1">
    <citation type="journal article" date="2024" name="IMA Fungus">
        <title>IMA Genome - F19 : A genome assembly and annotation guide to empower mycologists, including annotated draft genome sequences of Ceratocystis pirilliformis, Diaporthe australafricana, Fusarium ophioides, Paecilomyces lecythidis, and Sporothrix stenoceras.</title>
        <authorList>
            <person name="Aylward J."/>
            <person name="Wilson A.M."/>
            <person name="Visagie C.M."/>
            <person name="Spraker J."/>
            <person name="Barnes I."/>
            <person name="Buitendag C."/>
            <person name="Ceriani C."/>
            <person name="Del Mar Angel L."/>
            <person name="du Plessis D."/>
            <person name="Fuchs T."/>
            <person name="Gasser K."/>
            <person name="Kramer D."/>
            <person name="Li W."/>
            <person name="Munsamy K."/>
            <person name="Piso A."/>
            <person name="Price J.L."/>
            <person name="Sonnekus B."/>
            <person name="Thomas C."/>
            <person name="van der Nest A."/>
            <person name="van Dijk A."/>
            <person name="van Heerden A."/>
            <person name="van Vuuren N."/>
            <person name="Yilmaz N."/>
            <person name="Duong T.A."/>
            <person name="van der Merwe N.A."/>
            <person name="Wingfield M.J."/>
            <person name="Wingfield B.D."/>
        </authorList>
    </citation>
    <scope>NUCLEOTIDE SEQUENCE [LARGE SCALE GENOMIC DNA]</scope>
    <source>
        <strain evidence="8 9">CMW 18300</strain>
    </source>
</reference>
<proteinExistence type="inferred from homology"/>
<accession>A0ABR3VUX4</accession>
<dbReference type="InterPro" id="IPR013766">
    <property type="entry name" value="Thioredoxin_domain"/>
</dbReference>
<comment type="similarity">
    <text evidence="1 6">Belongs to the peroxiredoxin family. Prx5 subfamily.</text>
</comment>
<keyword evidence="2 6" id="KW-0575">Peroxidase</keyword>
<evidence type="ECO:0000313" key="8">
    <source>
        <dbReference type="EMBL" id="KAL1845554.1"/>
    </source>
</evidence>
<protein>
    <submittedName>
        <fullName evidence="8">Peroxiredoxin type-2</fullName>
        <ecNumber evidence="8">1.11.1.24</ecNumber>
    </submittedName>
</protein>
<dbReference type="CDD" id="cd03013">
    <property type="entry name" value="PRX5_like"/>
    <property type="match status" value="1"/>
</dbReference>
<dbReference type="Pfam" id="PF08534">
    <property type="entry name" value="Redoxin"/>
    <property type="match status" value="1"/>
</dbReference>
<dbReference type="GO" id="GO:0140824">
    <property type="term" value="F:thioredoxin-dependent peroxiredoxin activity"/>
    <property type="evidence" value="ECO:0007669"/>
    <property type="project" value="UniProtKB-EC"/>
</dbReference>
<dbReference type="InterPro" id="IPR036249">
    <property type="entry name" value="Thioredoxin-like_sf"/>
</dbReference>
<keyword evidence="3 6" id="KW-0049">Antioxidant</keyword>
<evidence type="ECO:0000256" key="1">
    <source>
        <dbReference type="ARBA" id="ARBA00010505"/>
    </source>
</evidence>
<dbReference type="SUPFAM" id="SSF52833">
    <property type="entry name" value="Thioredoxin-like"/>
    <property type="match status" value="1"/>
</dbReference>
<evidence type="ECO:0000256" key="6">
    <source>
        <dbReference type="RuleBase" id="RU366011"/>
    </source>
</evidence>
<keyword evidence="5 6" id="KW-0676">Redox-active center</keyword>
<keyword evidence="9" id="KW-1185">Reference proteome</keyword>
<evidence type="ECO:0000259" key="7">
    <source>
        <dbReference type="PROSITE" id="PS51352"/>
    </source>
</evidence>
<organism evidence="8 9">
    <name type="scientific">Diaporthe australafricana</name>
    <dbReference type="NCBI Taxonomy" id="127596"/>
    <lineage>
        <taxon>Eukaryota</taxon>
        <taxon>Fungi</taxon>
        <taxon>Dikarya</taxon>
        <taxon>Ascomycota</taxon>
        <taxon>Pezizomycotina</taxon>
        <taxon>Sordariomycetes</taxon>
        <taxon>Sordariomycetidae</taxon>
        <taxon>Diaporthales</taxon>
        <taxon>Diaporthaceae</taxon>
        <taxon>Diaporthe</taxon>
    </lineage>
</organism>
<sequence length="168" mass="18225">MASSLIGQTFPEGVTFQYVPYSPEKADLNSCGIPIKFEASKEFKENKVVLVAVPGAFTRTCSEKHIPTFVQHQDALKAKGVDKIIVIAYNESMVMSAWGKANGVTDDYMIFASDTDVKFSKSIDLVKDDGRTQRYALIVDHGKITYAGVSDAKGVIEGTDAASVLAHL</sequence>
<evidence type="ECO:0000256" key="2">
    <source>
        <dbReference type="ARBA" id="ARBA00022559"/>
    </source>
</evidence>
<keyword evidence="4 6" id="KW-0560">Oxidoreductase</keyword>
<comment type="caution">
    <text evidence="8">The sequence shown here is derived from an EMBL/GenBank/DDBJ whole genome shotgun (WGS) entry which is preliminary data.</text>
</comment>
<dbReference type="InterPro" id="IPR013740">
    <property type="entry name" value="Redoxin"/>
</dbReference>